<dbReference type="CDD" id="cd09272">
    <property type="entry name" value="RNase_HI_RT_Ty1"/>
    <property type="match status" value="1"/>
</dbReference>
<dbReference type="Pfam" id="PF22936">
    <property type="entry name" value="Pol_BBD"/>
    <property type="match status" value="1"/>
</dbReference>
<dbReference type="PANTHER" id="PTHR11439">
    <property type="entry name" value="GAG-POL-RELATED RETROTRANSPOSON"/>
    <property type="match status" value="1"/>
</dbReference>
<dbReference type="PROSITE" id="PS50994">
    <property type="entry name" value="INTEGRASE"/>
    <property type="match status" value="1"/>
</dbReference>
<dbReference type="InterPro" id="IPR012337">
    <property type="entry name" value="RNaseH-like_sf"/>
</dbReference>
<evidence type="ECO:0000313" key="4">
    <source>
        <dbReference type="EMBL" id="KAJ4790150.1"/>
    </source>
</evidence>
<feature type="compositionally biased region" description="Polar residues" evidence="2">
    <location>
        <begin position="264"/>
        <end position="284"/>
    </location>
</feature>
<dbReference type="Proteomes" id="UP001140206">
    <property type="component" value="Chromosome 2"/>
</dbReference>
<dbReference type="GO" id="GO:0015074">
    <property type="term" value="P:DNA integration"/>
    <property type="evidence" value="ECO:0007669"/>
    <property type="project" value="InterPro"/>
</dbReference>
<dbReference type="Gene3D" id="3.30.420.10">
    <property type="entry name" value="Ribonuclease H-like superfamily/Ribonuclease H"/>
    <property type="match status" value="1"/>
</dbReference>
<protein>
    <submittedName>
        <fullName evidence="4">Polyprotein</fullName>
    </submittedName>
</protein>
<organism evidence="4 5">
    <name type="scientific">Rhynchospora pubera</name>
    <dbReference type="NCBI Taxonomy" id="906938"/>
    <lineage>
        <taxon>Eukaryota</taxon>
        <taxon>Viridiplantae</taxon>
        <taxon>Streptophyta</taxon>
        <taxon>Embryophyta</taxon>
        <taxon>Tracheophyta</taxon>
        <taxon>Spermatophyta</taxon>
        <taxon>Magnoliopsida</taxon>
        <taxon>Liliopsida</taxon>
        <taxon>Poales</taxon>
        <taxon>Cyperaceae</taxon>
        <taxon>Cyperoideae</taxon>
        <taxon>Rhynchosporeae</taxon>
        <taxon>Rhynchospora</taxon>
    </lineage>
</organism>
<keyword evidence="1" id="KW-0378">Hydrolase</keyword>
<feature type="region of interest" description="Disordered" evidence="2">
    <location>
        <begin position="264"/>
        <end position="285"/>
    </location>
</feature>
<dbReference type="GO" id="GO:0003676">
    <property type="term" value="F:nucleic acid binding"/>
    <property type="evidence" value="ECO:0007669"/>
    <property type="project" value="InterPro"/>
</dbReference>
<dbReference type="InterPro" id="IPR025724">
    <property type="entry name" value="GAG-pre-integrase_dom"/>
</dbReference>
<dbReference type="InterPro" id="IPR013103">
    <property type="entry name" value="RVT_2"/>
</dbReference>
<dbReference type="SUPFAM" id="SSF56672">
    <property type="entry name" value="DNA/RNA polymerases"/>
    <property type="match status" value="1"/>
</dbReference>
<feature type="region of interest" description="Disordered" evidence="2">
    <location>
        <begin position="811"/>
        <end position="842"/>
    </location>
</feature>
<keyword evidence="1" id="KW-0645">Protease</keyword>
<dbReference type="SUPFAM" id="SSF53098">
    <property type="entry name" value="Ribonuclease H-like"/>
    <property type="match status" value="1"/>
</dbReference>
<comment type="caution">
    <text evidence="4">The sequence shown here is derived from an EMBL/GenBank/DDBJ whole genome shotgun (WGS) entry which is preliminary data.</text>
</comment>
<dbReference type="InterPro" id="IPR036397">
    <property type="entry name" value="RNaseH_sf"/>
</dbReference>
<dbReference type="PANTHER" id="PTHR11439:SF450">
    <property type="entry name" value="REVERSE TRANSCRIPTASE TY1_COPIA-TYPE DOMAIN-CONTAINING PROTEIN"/>
    <property type="match status" value="1"/>
</dbReference>
<dbReference type="EMBL" id="JAMFTS010000002">
    <property type="protein sequence ID" value="KAJ4790150.1"/>
    <property type="molecule type" value="Genomic_DNA"/>
</dbReference>
<feature type="compositionally biased region" description="Pro residues" evidence="2">
    <location>
        <begin position="815"/>
        <end position="825"/>
    </location>
</feature>
<dbReference type="InterPro" id="IPR054722">
    <property type="entry name" value="PolX-like_BBD"/>
</dbReference>
<dbReference type="Pfam" id="PF25597">
    <property type="entry name" value="SH3_retrovirus"/>
    <property type="match status" value="1"/>
</dbReference>
<proteinExistence type="predicted"/>
<dbReference type="InterPro" id="IPR001584">
    <property type="entry name" value="Integrase_cat-core"/>
</dbReference>
<dbReference type="Pfam" id="PF07727">
    <property type="entry name" value="RVT_2"/>
    <property type="match status" value="1"/>
</dbReference>
<dbReference type="InterPro" id="IPR043502">
    <property type="entry name" value="DNA/RNA_pol_sf"/>
</dbReference>
<dbReference type="InterPro" id="IPR057670">
    <property type="entry name" value="SH3_retrovirus"/>
</dbReference>
<reference evidence="4" key="1">
    <citation type="submission" date="2022-08" db="EMBL/GenBank/DDBJ databases">
        <authorList>
            <person name="Marques A."/>
        </authorList>
    </citation>
    <scope>NUCLEOTIDE SEQUENCE</scope>
    <source>
        <strain evidence="4">RhyPub2mFocal</strain>
        <tissue evidence="4">Leaves</tissue>
    </source>
</reference>
<accession>A0AAV8FD24</accession>
<dbReference type="GO" id="GO:0004190">
    <property type="term" value="F:aspartic-type endopeptidase activity"/>
    <property type="evidence" value="ECO:0007669"/>
    <property type="project" value="UniProtKB-KW"/>
</dbReference>
<dbReference type="Pfam" id="PF13976">
    <property type="entry name" value="gag_pre-integrs"/>
    <property type="match status" value="1"/>
</dbReference>
<keyword evidence="5" id="KW-1185">Reference proteome</keyword>
<evidence type="ECO:0000256" key="1">
    <source>
        <dbReference type="ARBA" id="ARBA00022750"/>
    </source>
</evidence>
<evidence type="ECO:0000256" key="2">
    <source>
        <dbReference type="SAM" id="MobiDB-lite"/>
    </source>
</evidence>
<evidence type="ECO:0000313" key="5">
    <source>
        <dbReference type="Proteomes" id="UP001140206"/>
    </source>
</evidence>
<feature type="domain" description="Integrase catalytic" evidence="3">
    <location>
        <begin position="519"/>
        <end position="679"/>
    </location>
</feature>
<evidence type="ECO:0000259" key="3">
    <source>
        <dbReference type="PROSITE" id="PS50994"/>
    </source>
</evidence>
<name>A0AAV8FD24_9POAL</name>
<keyword evidence="1" id="KW-0064">Aspartyl protease</keyword>
<dbReference type="Pfam" id="PF14223">
    <property type="entry name" value="Retrotran_gag_2"/>
    <property type="match status" value="1"/>
</dbReference>
<gene>
    <name evidence="4" type="ORF">LUZ62_041396</name>
</gene>
<sequence>MANPSDSTTSSPTISQSSPMESIIPLNLPISTKLSQNNYLTWKSQILPIIHGYNLTQYILSLPPNPTITTENNQIVVNPEFSSWHRQDQLLLGWLRSSLTEPIQDQVVSSNSTFDLWNSLQRIFSNKSKARLHDLRRQIQSATKGGSTCSEYIQHIRNLADELLFIGSPMSEEDLVMATLNGLGSEYLPFITSITTSLRSDPITFSDLHGLLLTHESLLLSHHTSQTNAAAFTNFRQPNRPQNRSNYFPQLPHVRNAGTTVFTQSDNSTGKLPITQKPNNSNVSPKPRIPCQICAKPNHSAKLCYFRYEPDPNWKPNPKFQAFAAQAPNATTDTSTWVLDSGANNHVTSDINNLSSFNYTGLDSLQVGNGSGLQIQNIGNASFTLSDCTINLNNVLHVPAFTCNLISVSKLLLDNPQLLIEFSSSMCIIKLLPTKTVLLKLPSHNGLYTMKFTSQFVALLGVTASANKWHKRLGHPSNAVTLDVVNGFRLPCNANKMDMCHDCCVSKAHRLPFSLSTSVTNAPLELIHSDVWGPSPVLSHNGFKYYIVFIDDFSKFSWVYFMQSKSEVPQIFTKFKLQVENLLQSKIKVLRTDGGSEYKPIDSHYPELVHQTSCPYTPQQNGLSERKHRHLIELTLANMSQANAPSKYWDEFLSSVNYLINRLPSSHKTVPYTVLFHKDPDYSMLKVLGCLCFSYTRPYNQHKLQLRALPCVFLGYAQSQKGYRCLHIPTNKIYISRHVQFDEDTYPFSLQSTTSSNNSTSTNFNSILSVVHSTPPISPTNNNNNTTTLTNETTPVPAINDNTAPSLIPHTSPSTPLPAQTPIPPSIQTTSHHMTTRQKDNTRKARTFPNHVTYLTTSDNEPKSYSKALLIPEWRQAMATEINALAKNKTWSLVPKPLNQTIIGCKWVYKLKRKADGSIERFKARLVAKGFSQTEGVDFFETYSPVIRPSTIRAILSIDVSSGWQIQQLDVQNAFLHGDLTEAVYMHQPPGFEDQNRPDHVFLLSKALYGLKQAPRAWFEKLSNTLQILGFSASQYDPSLFFKISQGQHMFILIYVDDILITGSNSDQINACISLLHSQFAIRDLGSIHYFLGIEATVCKEGLMLNQTKYIENLLTKHNMMTAKPCTTPMATFTQFTSDDSELFEDPQLYRSAVGALQYATLTRPDISFAVNKCAQFMHNPTNNHWIAVKRVLRYLKGTVSHAFLIQSQSSLSLHAYSDSDWAGSVDDRRSTSGFCLYLGRNLISWSAKKQPTVSRSSTEAEYRSLALACTEVMWLENLLKELHISLIATPTLWCDNIGATFLASNPSFHARTKHIEIDYHFVRERILTGQLMAKFLCSADQIADIMTKPLPTIRHQFLRSKLNVVVTNLACGGCNNSTLDKSSNGDTGQINH</sequence>